<evidence type="ECO:0008006" key="4">
    <source>
        <dbReference type="Google" id="ProtNLM"/>
    </source>
</evidence>
<evidence type="ECO:0000256" key="1">
    <source>
        <dbReference type="SAM" id="Phobius"/>
    </source>
</evidence>
<comment type="caution">
    <text evidence="2">The sequence shown here is derived from an EMBL/GenBank/DDBJ whole genome shotgun (WGS) entry which is preliminary data.</text>
</comment>
<dbReference type="AlphaFoldDB" id="A0ABD5WUG8"/>
<keyword evidence="1" id="KW-1133">Transmembrane helix</keyword>
<accession>A0ABD5WUG8</accession>
<dbReference type="RefSeq" id="WP_276279776.1">
    <property type="nucleotide sequence ID" value="NZ_CP119809.1"/>
</dbReference>
<feature type="transmembrane region" description="Helical" evidence="1">
    <location>
        <begin position="28"/>
        <end position="52"/>
    </location>
</feature>
<sequence length="94" mass="9847">MKLNTQLRRAGPAARTRRGRIASKLTRFTLPVATLLALVASALLTGAAFATVADLVPTTIPTLLAGWVAAVGVTFALPLLAVRSVVALLERVEQ</sequence>
<dbReference type="EMBL" id="JBHSZH010000005">
    <property type="protein sequence ID" value="MFC7082236.1"/>
    <property type="molecule type" value="Genomic_DNA"/>
</dbReference>
<proteinExistence type="predicted"/>
<name>A0ABD5WUG8_9EURY</name>
<keyword evidence="3" id="KW-1185">Reference proteome</keyword>
<protein>
    <recommendedName>
        <fullName evidence="4">DUF2798 domain-containing protein</fullName>
    </recommendedName>
</protein>
<dbReference type="Proteomes" id="UP001596407">
    <property type="component" value="Unassembled WGS sequence"/>
</dbReference>
<feature type="transmembrane region" description="Helical" evidence="1">
    <location>
        <begin position="64"/>
        <end position="89"/>
    </location>
</feature>
<keyword evidence="1" id="KW-0472">Membrane</keyword>
<gene>
    <name evidence="2" type="ORF">ACFQJ6_21275</name>
</gene>
<keyword evidence="1" id="KW-0812">Transmembrane</keyword>
<organism evidence="2 3">
    <name type="scientific">Halorussus caseinilyticus</name>
    <dbReference type="NCBI Taxonomy" id="3034025"/>
    <lineage>
        <taxon>Archaea</taxon>
        <taxon>Methanobacteriati</taxon>
        <taxon>Methanobacteriota</taxon>
        <taxon>Stenosarchaea group</taxon>
        <taxon>Halobacteria</taxon>
        <taxon>Halobacteriales</taxon>
        <taxon>Haladaptataceae</taxon>
        <taxon>Halorussus</taxon>
    </lineage>
</organism>
<evidence type="ECO:0000313" key="2">
    <source>
        <dbReference type="EMBL" id="MFC7082236.1"/>
    </source>
</evidence>
<dbReference type="GeneID" id="79304361"/>
<reference evidence="2 3" key="1">
    <citation type="journal article" date="2019" name="Int. J. Syst. Evol. Microbiol.">
        <title>The Global Catalogue of Microorganisms (GCM) 10K type strain sequencing project: providing services to taxonomists for standard genome sequencing and annotation.</title>
        <authorList>
            <consortium name="The Broad Institute Genomics Platform"/>
            <consortium name="The Broad Institute Genome Sequencing Center for Infectious Disease"/>
            <person name="Wu L."/>
            <person name="Ma J."/>
        </authorList>
    </citation>
    <scope>NUCLEOTIDE SEQUENCE [LARGE SCALE GENOMIC DNA]</scope>
    <source>
        <strain evidence="2 3">DT72</strain>
    </source>
</reference>
<evidence type="ECO:0000313" key="3">
    <source>
        <dbReference type="Proteomes" id="UP001596407"/>
    </source>
</evidence>